<dbReference type="InterPro" id="IPR009050">
    <property type="entry name" value="Globin-like_sf"/>
</dbReference>
<comment type="caution">
    <text evidence="1">The sequence shown here is derived from an EMBL/GenBank/DDBJ whole genome shotgun (WGS) entry which is preliminary data.</text>
</comment>
<dbReference type="CDD" id="cd08916">
    <property type="entry name" value="TrHb3_P"/>
    <property type="match status" value="1"/>
</dbReference>
<keyword evidence="2" id="KW-1185">Reference proteome</keyword>
<dbReference type="SUPFAM" id="SSF46458">
    <property type="entry name" value="Globin-like"/>
    <property type="match status" value="1"/>
</dbReference>
<dbReference type="GO" id="GO:0019825">
    <property type="term" value="F:oxygen binding"/>
    <property type="evidence" value="ECO:0007669"/>
    <property type="project" value="InterPro"/>
</dbReference>
<dbReference type="EMBL" id="RYFI01000016">
    <property type="protein sequence ID" value="RXF70912.1"/>
    <property type="molecule type" value="Genomic_DNA"/>
</dbReference>
<name>A0A4V1KIJ5_9HYPH</name>
<organism evidence="1 2">
    <name type="scientific">Hansschlegelia zhihuaiae</name>
    <dbReference type="NCBI Taxonomy" id="405005"/>
    <lineage>
        <taxon>Bacteria</taxon>
        <taxon>Pseudomonadati</taxon>
        <taxon>Pseudomonadota</taxon>
        <taxon>Alphaproteobacteria</taxon>
        <taxon>Hyphomicrobiales</taxon>
        <taxon>Methylopilaceae</taxon>
        <taxon>Hansschlegelia</taxon>
    </lineage>
</organism>
<proteinExistence type="predicted"/>
<evidence type="ECO:0000313" key="2">
    <source>
        <dbReference type="Proteomes" id="UP000289708"/>
    </source>
</evidence>
<gene>
    <name evidence="1" type="ORF">EK403_16015</name>
</gene>
<evidence type="ECO:0000313" key="1">
    <source>
        <dbReference type="EMBL" id="RXF70912.1"/>
    </source>
</evidence>
<dbReference type="Proteomes" id="UP000289708">
    <property type="component" value="Unassembled WGS sequence"/>
</dbReference>
<reference evidence="1 2" key="1">
    <citation type="submission" date="2018-12" db="EMBL/GenBank/DDBJ databases">
        <title>bacterium Hansschlegelia zhihuaiae S113.</title>
        <authorList>
            <person name="He J."/>
        </authorList>
    </citation>
    <scope>NUCLEOTIDE SEQUENCE [LARGE SCALE GENOMIC DNA]</scope>
    <source>
        <strain evidence="1 2">S 113</strain>
    </source>
</reference>
<protein>
    <submittedName>
        <fullName evidence="1">Group III truncated hemoglobin</fullName>
    </submittedName>
</protein>
<sequence length="140" mass="15563">MSSGRSAELSEELVVRLVDAFYCRVRVDAVLGPIFERRLEGRWDQHLATMTDFWSSVALTSGRYNGKPHVAHQLLGVTPEHFERWLRLFEATVVDLCEGPAAALFIDRAHRIADSLQIGLNIGPKALRLPPRATVAQSAA</sequence>
<dbReference type="GO" id="GO:0020037">
    <property type="term" value="F:heme binding"/>
    <property type="evidence" value="ECO:0007669"/>
    <property type="project" value="InterPro"/>
</dbReference>
<dbReference type="InterPro" id="IPR012292">
    <property type="entry name" value="Globin/Proto"/>
</dbReference>
<dbReference type="OrthoDB" id="25954at2"/>
<accession>A0A4V1KIJ5</accession>
<dbReference type="Gene3D" id="1.10.490.10">
    <property type="entry name" value="Globins"/>
    <property type="match status" value="1"/>
</dbReference>
<dbReference type="AlphaFoldDB" id="A0A4V1KIJ5"/>